<reference evidence="2 3" key="1">
    <citation type="submission" date="2018-06" db="EMBL/GenBank/DDBJ databases">
        <title>WGS assembly of Brassica rapa FPsc.</title>
        <authorList>
            <person name="Bowman J."/>
            <person name="Kohchi T."/>
            <person name="Yamato K."/>
            <person name="Jenkins J."/>
            <person name="Shu S."/>
            <person name="Ishizaki K."/>
            <person name="Yamaoka S."/>
            <person name="Nishihama R."/>
            <person name="Nakamura Y."/>
            <person name="Berger F."/>
            <person name="Adam C."/>
            <person name="Aki S."/>
            <person name="Althoff F."/>
            <person name="Araki T."/>
            <person name="Arteaga-Vazquez M."/>
            <person name="Balasubrmanian S."/>
            <person name="Bauer D."/>
            <person name="Boehm C."/>
            <person name="Briginshaw L."/>
            <person name="Caballero-Perez J."/>
            <person name="Catarino B."/>
            <person name="Chen F."/>
            <person name="Chiyoda S."/>
            <person name="Chovatia M."/>
            <person name="Davies K."/>
            <person name="Delmans M."/>
            <person name="Demura T."/>
            <person name="Dierschke T."/>
            <person name="Dolan L."/>
            <person name="Dorantes-Acosta A."/>
            <person name="Eklund D."/>
            <person name="Florent S."/>
            <person name="Flores-Sandoval E."/>
            <person name="Fujiyama A."/>
            <person name="Fukuzawa H."/>
            <person name="Galik B."/>
            <person name="Grimanelli D."/>
            <person name="Grimwood J."/>
            <person name="Grossniklaus U."/>
            <person name="Hamada T."/>
            <person name="Haseloff J."/>
            <person name="Hetherington A."/>
            <person name="Higo A."/>
            <person name="Hirakawa Y."/>
            <person name="Hundley H."/>
            <person name="Ikeda Y."/>
            <person name="Inoue K."/>
            <person name="Inoue S."/>
            <person name="Ishida S."/>
            <person name="Jia Q."/>
            <person name="Kakita M."/>
            <person name="Kanazawa T."/>
            <person name="Kawai Y."/>
            <person name="Kawashima T."/>
            <person name="Kennedy M."/>
            <person name="Kinose K."/>
            <person name="Kinoshita T."/>
            <person name="Kohara Y."/>
            <person name="Koide E."/>
            <person name="Komatsu K."/>
            <person name="Kopischke S."/>
            <person name="Kubo M."/>
            <person name="Kyozuka J."/>
            <person name="Lagercrantz U."/>
            <person name="Lin S."/>
            <person name="Lindquist E."/>
            <person name="Lipzen A."/>
            <person name="Lu C."/>
            <person name="Luna E."/>
            <person name="Martienssen R."/>
            <person name="Minamino N."/>
            <person name="Mizutani M."/>
            <person name="Mizutani M."/>
            <person name="Mochizuki N."/>
            <person name="Monte I."/>
            <person name="Mosher R."/>
            <person name="Nagasaki H."/>
            <person name="Nakagami H."/>
            <person name="Naramoto S."/>
            <person name="Nishitani K."/>
            <person name="Ohtani M."/>
            <person name="Okamoto T."/>
            <person name="Okumura M."/>
            <person name="Phillips J."/>
            <person name="Pollak B."/>
            <person name="Reinders A."/>
            <person name="Roevekamp M."/>
            <person name="Sano R."/>
            <person name="Sawa S."/>
            <person name="Schmid M."/>
            <person name="Shirakawa M."/>
            <person name="Solano R."/>
            <person name="Spunde A."/>
            <person name="Suetsugu N."/>
            <person name="Sugano S."/>
            <person name="Sugiyama A."/>
            <person name="Sun R."/>
            <person name="Suzuki Y."/>
            <person name="Takenaka M."/>
            <person name="Takezawa D."/>
            <person name="Tomogane H."/>
            <person name="Tsuzuki M."/>
            <person name="Ueda T."/>
            <person name="Umeda M."/>
            <person name="Ward J."/>
            <person name="Watanabe Y."/>
            <person name="Yazaki K."/>
            <person name="Yokoyama R."/>
            <person name="Yoshitake Y."/>
            <person name="Yotsui I."/>
            <person name="Zachgo S."/>
            <person name="Schmutz J."/>
        </authorList>
    </citation>
    <scope>NUCLEOTIDE SEQUENCE [LARGE SCALE GENOMIC DNA]</scope>
    <source>
        <strain evidence="3">cv. B-3</strain>
    </source>
</reference>
<keyword evidence="1" id="KW-0472">Membrane</keyword>
<evidence type="ECO:0000313" key="3">
    <source>
        <dbReference type="Proteomes" id="UP000264353"/>
    </source>
</evidence>
<accession>A0A397Y0J8</accession>
<dbReference type="Proteomes" id="UP000264353">
    <property type="component" value="Chromosome A9"/>
</dbReference>
<organism evidence="2 3">
    <name type="scientific">Brassica campestris</name>
    <name type="common">Field mustard</name>
    <dbReference type="NCBI Taxonomy" id="3711"/>
    <lineage>
        <taxon>Eukaryota</taxon>
        <taxon>Viridiplantae</taxon>
        <taxon>Streptophyta</taxon>
        <taxon>Embryophyta</taxon>
        <taxon>Tracheophyta</taxon>
        <taxon>Spermatophyta</taxon>
        <taxon>Magnoliopsida</taxon>
        <taxon>eudicotyledons</taxon>
        <taxon>Gunneridae</taxon>
        <taxon>Pentapetalae</taxon>
        <taxon>rosids</taxon>
        <taxon>malvids</taxon>
        <taxon>Brassicales</taxon>
        <taxon>Brassicaceae</taxon>
        <taxon>Brassiceae</taxon>
        <taxon>Brassica</taxon>
    </lineage>
</organism>
<sequence length="111" mass="12924">MGLRFLLVSVMVFPIRFGSTGCADFCRLCFRLLIGVCLLCWVLSAWYGNTLELHFFSWFAQNPYWVCFIMKLLEGSCLFCYPGCVSSHCFFLVCVWRGSLLSWFWFSCDFG</sequence>
<gene>
    <name evidence="2" type="ORF">BRARA_I02970</name>
</gene>
<dbReference type="AlphaFoldDB" id="A0A397Y0J8"/>
<dbReference type="EMBL" id="CM010636">
    <property type="protein sequence ID" value="RID46298.1"/>
    <property type="molecule type" value="Genomic_DNA"/>
</dbReference>
<evidence type="ECO:0000256" key="1">
    <source>
        <dbReference type="SAM" id="Phobius"/>
    </source>
</evidence>
<evidence type="ECO:0000313" key="2">
    <source>
        <dbReference type="EMBL" id="RID46298.1"/>
    </source>
</evidence>
<proteinExistence type="predicted"/>
<feature type="transmembrane region" description="Helical" evidence="1">
    <location>
        <begin position="28"/>
        <end position="48"/>
    </location>
</feature>
<protein>
    <submittedName>
        <fullName evidence="2">Uncharacterized protein</fullName>
    </submittedName>
</protein>
<name>A0A397Y0J8_BRACM</name>
<keyword evidence="1" id="KW-1133">Transmembrane helix</keyword>
<keyword evidence="1" id="KW-0812">Transmembrane</keyword>